<dbReference type="SUPFAM" id="SSF51161">
    <property type="entry name" value="Trimeric LpxA-like enzymes"/>
    <property type="match status" value="1"/>
</dbReference>
<gene>
    <name evidence="4" type="ORF">BCU17_19875</name>
</gene>
<evidence type="ECO:0000256" key="1">
    <source>
        <dbReference type="ARBA" id="ARBA00007274"/>
    </source>
</evidence>
<dbReference type="CDD" id="cd04647">
    <property type="entry name" value="LbH_MAT_like"/>
    <property type="match status" value="1"/>
</dbReference>
<accession>A0A2N7FBB9</accession>
<evidence type="ECO:0000313" key="4">
    <source>
        <dbReference type="EMBL" id="PMJ65743.1"/>
    </source>
</evidence>
<dbReference type="GO" id="GO:0016746">
    <property type="term" value="F:acyltransferase activity"/>
    <property type="evidence" value="ECO:0007669"/>
    <property type="project" value="UniProtKB-KW"/>
</dbReference>
<evidence type="ECO:0000256" key="2">
    <source>
        <dbReference type="ARBA" id="ARBA00022679"/>
    </source>
</evidence>
<proteinExistence type="inferred from homology"/>
<dbReference type="RefSeq" id="WP_076676117.1">
    <property type="nucleotide sequence ID" value="NZ_CAWMVP010000013.1"/>
</dbReference>
<sequence length="190" mass="21020">MAYLTQTELLRLNFKSLGKNVKISDKASIYNHEMISIGDNSRIDDFCVISGVVEIGKFVHITPMCLIAGGEKGAYLADFCTLAYGVKVFTQTDDYTGETMTNSLIPKKYKNEKSAPVYINKYVIIGTNSVVFPGVTIDTGCSIGAVSLVLKSTDVWGVYIGSPATKIKERKRNLLQLKNEFLSEYNYDSI</sequence>
<keyword evidence="2 4" id="KW-0808">Transferase</keyword>
<protein>
    <submittedName>
        <fullName evidence="4">O-acetyltransferase</fullName>
    </submittedName>
</protein>
<name>A0A2N7FBB9_VIBSP</name>
<evidence type="ECO:0000313" key="5">
    <source>
        <dbReference type="Proteomes" id="UP000235330"/>
    </source>
</evidence>
<dbReference type="OrthoDB" id="9815592at2"/>
<reference evidence="5" key="1">
    <citation type="submission" date="2016-07" db="EMBL/GenBank/DDBJ databases">
        <title>Nontailed viruses are major unrecognized killers of bacteria in the ocean.</title>
        <authorList>
            <person name="Kauffman K."/>
            <person name="Hussain F."/>
            <person name="Yang J."/>
            <person name="Arevalo P."/>
            <person name="Brown J."/>
            <person name="Cutler M."/>
            <person name="Kelly L."/>
            <person name="Polz M.F."/>
        </authorList>
    </citation>
    <scope>NUCLEOTIDE SEQUENCE [LARGE SCALE GENOMIC DNA]</scope>
    <source>
        <strain evidence="5">10N.261.55.E11</strain>
    </source>
</reference>
<dbReference type="InterPro" id="IPR011004">
    <property type="entry name" value="Trimer_LpxA-like_sf"/>
</dbReference>
<keyword evidence="3" id="KW-0012">Acyltransferase</keyword>
<dbReference type="PANTHER" id="PTHR43300">
    <property type="entry name" value="ACETYLTRANSFERASE"/>
    <property type="match status" value="1"/>
</dbReference>
<dbReference type="PANTHER" id="PTHR43300:SF12">
    <property type="entry name" value="CHLORAMPHENICOL ACETYLTRANSFERASE"/>
    <property type="match status" value="1"/>
</dbReference>
<dbReference type="AlphaFoldDB" id="A0A2N7FBB9"/>
<organism evidence="4 5">
    <name type="scientific">Vibrio splendidus</name>
    <dbReference type="NCBI Taxonomy" id="29497"/>
    <lineage>
        <taxon>Bacteria</taxon>
        <taxon>Pseudomonadati</taxon>
        <taxon>Pseudomonadota</taxon>
        <taxon>Gammaproteobacteria</taxon>
        <taxon>Vibrionales</taxon>
        <taxon>Vibrionaceae</taxon>
        <taxon>Vibrio</taxon>
    </lineage>
</organism>
<dbReference type="EMBL" id="MCWU01000025">
    <property type="protein sequence ID" value="PMJ65743.1"/>
    <property type="molecule type" value="Genomic_DNA"/>
</dbReference>
<comment type="caution">
    <text evidence="4">The sequence shown here is derived from an EMBL/GenBank/DDBJ whole genome shotgun (WGS) entry which is preliminary data.</text>
</comment>
<evidence type="ECO:0000256" key="3">
    <source>
        <dbReference type="ARBA" id="ARBA00023315"/>
    </source>
</evidence>
<dbReference type="InterPro" id="IPR050179">
    <property type="entry name" value="Trans_hexapeptide_repeat"/>
</dbReference>
<comment type="similarity">
    <text evidence="1">Belongs to the transferase hexapeptide repeat family.</text>
</comment>
<dbReference type="Proteomes" id="UP000235330">
    <property type="component" value="Unassembled WGS sequence"/>
</dbReference>
<dbReference type="Gene3D" id="2.160.10.10">
    <property type="entry name" value="Hexapeptide repeat proteins"/>
    <property type="match status" value="1"/>
</dbReference>